<evidence type="ECO:0000256" key="1">
    <source>
        <dbReference type="SAM" id="MobiDB-lite"/>
    </source>
</evidence>
<feature type="region of interest" description="Disordered" evidence="1">
    <location>
        <begin position="1"/>
        <end position="41"/>
    </location>
</feature>
<gene>
    <name evidence="2" type="primary">Cap</name>
</gene>
<accession>A0A2K9LT20</accession>
<sequence length="309" mass="34402">MAYARTSRRRTYRKRPTTRRPRKISYRKRPRTRRPTRRAMRPTKRTILNVSSKKKRDTMVTTTNVSPTTPVGGTTYAGGPAIFGAAGVTDGHCFVFVPTARDFTRDLAGVTGFPSDVATRTATTCYMRGVSEKIEVQVADGVPWQWRRICFTMKGTDVLLPTTPSFSPFLETSSGFTRVINQPGSTTRANLEALLFKGGRNSDWSSVITAPIDTARVTPRYDKTITIASGNDSGVIRKYSRWHPMNKNLVYDDDESGGTEQAPGSKFSVVSKPGMGDYIIVDYFVPRYGAVLANQMTLSIGASLYWHER</sequence>
<proteinExistence type="predicted"/>
<reference evidence="2" key="1">
    <citation type="submission" date="2017-01" db="EMBL/GenBank/DDBJ databases">
        <title>High-throughput sequencing uncovers low homogeneity in the biogeography of single-stranded DNA viruses.</title>
        <authorList>
            <person name="Pearson V.M."/>
            <person name="Rokyta D.R."/>
        </authorList>
    </citation>
    <scope>NUCLEOTIDE SEQUENCE</scope>
</reference>
<name>A0A2K9LT20_9VIRU</name>
<organism evidence="2">
    <name type="scientific">uncultured virus</name>
    <dbReference type="NCBI Taxonomy" id="340016"/>
    <lineage>
        <taxon>Viruses</taxon>
        <taxon>environmental samples</taxon>
    </lineage>
</organism>
<dbReference type="EMBL" id="KY487978">
    <property type="protein sequence ID" value="AUM62022.1"/>
    <property type="molecule type" value="Genomic_DNA"/>
</dbReference>
<protein>
    <submittedName>
        <fullName evidence="2">Capsid</fullName>
    </submittedName>
</protein>
<evidence type="ECO:0000313" key="2">
    <source>
        <dbReference type="EMBL" id="AUM62022.1"/>
    </source>
</evidence>